<dbReference type="InterPro" id="IPR011184">
    <property type="entry name" value="DNA_mismatch_repair_Msh2"/>
</dbReference>
<comment type="similarity">
    <text evidence="1">Belongs to the DNA mismatch repair MutS family.</text>
</comment>
<dbReference type="WBParaSite" id="SSTP_0001145900.1">
    <property type="protein sequence ID" value="SSTP_0001145900.1"/>
    <property type="gene ID" value="SSTP_0001145900"/>
</dbReference>
<dbReference type="PANTHER" id="PTHR11361">
    <property type="entry name" value="DNA MISMATCH REPAIR PROTEIN MUTS FAMILY MEMBER"/>
    <property type="match status" value="1"/>
</dbReference>
<dbReference type="InterPro" id="IPR045076">
    <property type="entry name" value="MutS"/>
</dbReference>
<dbReference type="Gene3D" id="3.40.50.300">
    <property type="entry name" value="P-loop containing nucleotide triphosphate hydrolases"/>
    <property type="match status" value="1"/>
</dbReference>
<dbReference type="PANTHER" id="PTHR11361:SF20">
    <property type="entry name" value="MUTS PROTEIN HOMOLOG 5"/>
    <property type="match status" value="1"/>
</dbReference>
<accession>A0A0K0EPS7</accession>
<evidence type="ECO:0000256" key="3">
    <source>
        <dbReference type="ARBA" id="ARBA00022840"/>
    </source>
</evidence>
<dbReference type="Pfam" id="PF05192">
    <property type="entry name" value="MutS_III"/>
    <property type="match status" value="1"/>
</dbReference>
<dbReference type="GO" id="GO:0006298">
    <property type="term" value="P:mismatch repair"/>
    <property type="evidence" value="ECO:0007669"/>
    <property type="project" value="InterPro"/>
</dbReference>
<keyword evidence="2" id="KW-0547">Nucleotide-binding</keyword>
<dbReference type="InterPro" id="IPR007861">
    <property type="entry name" value="DNA_mismatch_repair_MutS_clamp"/>
</dbReference>
<organism evidence="7">
    <name type="scientific">Strongyloides stercoralis</name>
    <name type="common">Threadworm</name>
    <dbReference type="NCBI Taxonomy" id="6248"/>
    <lineage>
        <taxon>Eukaryota</taxon>
        <taxon>Metazoa</taxon>
        <taxon>Ecdysozoa</taxon>
        <taxon>Nematoda</taxon>
        <taxon>Chromadorea</taxon>
        <taxon>Rhabditida</taxon>
        <taxon>Tylenchina</taxon>
        <taxon>Panagrolaimomorpha</taxon>
        <taxon>Strongyloidoidea</taxon>
        <taxon>Strongyloididae</taxon>
        <taxon>Strongyloides</taxon>
    </lineage>
</organism>
<dbReference type="PIRSF" id="PIRSF005813">
    <property type="entry name" value="MSH2"/>
    <property type="match status" value="1"/>
</dbReference>
<dbReference type="Gene3D" id="1.10.1420.10">
    <property type="match status" value="2"/>
</dbReference>
<evidence type="ECO:0000256" key="1">
    <source>
        <dbReference type="ARBA" id="ARBA00006271"/>
    </source>
</evidence>
<dbReference type="GO" id="GO:0005634">
    <property type="term" value="C:nucleus"/>
    <property type="evidence" value="ECO:0007669"/>
    <property type="project" value="TreeGrafter"/>
</dbReference>
<dbReference type="InterPro" id="IPR007696">
    <property type="entry name" value="DNA_mismatch_repair_MutS_core"/>
</dbReference>
<protein>
    <submittedName>
        <fullName evidence="7">DNA_MISMATCH_REPAIR_2 domain-containing protein</fullName>
    </submittedName>
</protein>
<dbReference type="Pfam" id="PF00488">
    <property type="entry name" value="MutS_V"/>
    <property type="match status" value="1"/>
</dbReference>
<dbReference type="GO" id="GO:0140664">
    <property type="term" value="F:ATP-dependent DNA damage sensor activity"/>
    <property type="evidence" value="ECO:0007669"/>
    <property type="project" value="InterPro"/>
</dbReference>
<evidence type="ECO:0000256" key="2">
    <source>
        <dbReference type="ARBA" id="ARBA00022741"/>
    </source>
</evidence>
<evidence type="ECO:0000256" key="4">
    <source>
        <dbReference type="ARBA" id="ARBA00023125"/>
    </source>
</evidence>
<dbReference type="SMART" id="SM00534">
    <property type="entry name" value="MUTSac"/>
    <property type="match status" value="1"/>
</dbReference>
<dbReference type="STRING" id="6248.A0A0K0EPS7"/>
<dbReference type="GO" id="GO:0051026">
    <property type="term" value="P:chiasma assembly"/>
    <property type="evidence" value="ECO:0007669"/>
    <property type="project" value="TreeGrafter"/>
</dbReference>
<dbReference type="SMART" id="SM00533">
    <property type="entry name" value="MUTSd"/>
    <property type="match status" value="1"/>
</dbReference>
<evidence type="ECO:0000259" key="5">
    <source>
        <dbReference type="SMART" id="SM00533"/>
    </source>
</evidence>
<keyword evidence="3" id="KW-0067">ATP-binding</keyword>
<dbReference type="SUPFAM" id="SSF52540">
    <property type="entry name" value="P-loop containing nucleoside triphosphate hydrolases"/>
    <property type="match status" value="1"/>
</dbReference>
<dbReference type="GO" id="GO:0005524">
    <property type="term" value="F:ATP binding"/>
    <property type="evidence" value="ECO:0007669"/>
    <property type="project" value="UniProtKB-KW"/>
</dbReference>
<dbReference type="InterPro" id="IPR000432">
    <property type="entry name" value="DNA_mismatch_repair_MutS_C"/>
</dbReference>
<evidence type="ECO:0000259" key="6">
    <source>
        <dbReference type="SMART" id="SM00534"/>
    </source>
</evidence>
<dbReference type="SUPFAM" id="SSF48334">
    <property type="entry name" value="DNA repair protein MutS, domain III"/>
    <property type="match status" value="1"/>
</dbReference>
<feature type="domain" description="DNA mismatch repair proteins mutS family" evidence="6">
    <location>
        <begin position="584"/>
        <end position="775"/>
    </location>
</feature>
<dbReference type="InterPro" id="IPR036187">
    <property type="entry name" value="DNA_mismatch_repair_MutS_sf"/>
</dbReference>
<keyword evidence="4" id="KW-0238">DNA-binding</keyword>
<dbReference type="InterPro" id="IPR027417">
    <property type="entry name" value="P-loop_NTPase"/>
</dbReference>
<proteinExistence type="inferred from homology"/>
<feature type="domain" description="DNA mismatch repair protein MutS core" evidence="5">
    <location>
        <begin position="255"/>
        <end position="567"/>
    </location>
</feature>
<dbReference type="GO" id="GO:0030983">
    <property type="term" value="F:mismatched DNA binding"/>
    <property type="evidence" value="ECO:0007669"/>
    <property type="project" value="InterPro"/>
</dbReference>
<dbReference type="AlphaFoldDB" id="A0A0K0EPS7"/>
<sequence>MSFVGLSLSYSNKKLGGALYNENTCTLSLLEDISEDSEFKLLDTLLVQTNPTHVTINVSQSDDFIKFVVDKSNEARRPSEDIENDEYIPETQFTSVSSNIPDSASLANSNIVPETQDFPDDDQNNGPVKQFQLTECPSNTYSMDDARRLIKEMYESGQYQRGNVENYNEAFKIDKSYINMTQSIGALLKLLDRLRVGVEFEDCSLKTPIKTINLLTIRTVLEIDQDSLTALDIFDNEYHPTATRIFGRKWGNKPKGGLSLFRFCNRCSSSIGKVVLKAWFERPSADLETIVTRHEAVSFFLDDQNYESVRNIKSNLRNVKSLEPIFKRCKEGTVRPSDWKAIFTSLTCAFIIKDELVKCGCSLKLLENYNEYFSKDVSCLLTLFSEVIDFDGIEENNKFVANRYIDRNLDRLKDFYDNISDFLTDIAKEEFTKYNLKACSVVYVPIFGYLLSIPCNVPMTQTRNIRFIFDKDTNKFYKTPRMEELDEEIGDILFQINDLETNIKLKLQKRVIDNINDIRNILKIISLVDCVIALASVSKELKWCRPTMVKESILELTKARHPIAECLSIGSYVSNPIHSGGDYTKVKLISGPNASGKSVYLKMIAICCYMAQIGCFVPATSAKMGIVDKIIIRMYTLDSVLDGMSTFAKDMKQMGMALNSSTGKSLVIIDEFGIGTIKETGLGLLASSLNYWIDKGKINCPHIFASSHFHSLPNYLRNDPSMISYHTMQYRIESESLTFLYCLTTGKVEKSFANYVALKNGVPYEVVKRSEQVYEEIKKGVDISKIEKLNYDDDERDGVIEEIMQKYILQFERCELNEEYLEFFQSLKMEFMEAFDFGDDDDEDSDAEIFQLLYIDT</sequence>
<reference evidence="7" key="1">
    <citation type="submission" date="2015-08" db="UniProtKB">
        <authorList>
            <consortium name="WormBaseParasite"/>
        </authorList>
    </citation>
    <scope>IDENTIFICATION</scope>
</reference>
<name>A0A0K0EPS7_STRER</name>
<evidence type="ECO:0000313" key="7">
    <source>
        <dbReference type="WBParaSite" id="SSTP_0001145900.1"/>
    </source>
</evidence>
<dbReference type="Pfam" id="PF05190">
    <property type="entry name" value="MutS_IV"/>
    <property type="match status" value="1"/>
</dbReference>